<organism evidence="3 4">
    <name type="scientific">Gordonia polyisoprenivorans</name>
    <dbReference type="NCBI Taxonomy" id="84595"/>
    <lineage>
        <taxon>Bacteria</taxon>
        <taxon>Bacillati</taxon>
        <taxon>Actinomycetota</taxon>
        <taxon>Actinomycetes</taxon>
        <taxon>Mycobacteriales</taxon>
        <taxon>Gordoniaceae</taxon>
        <taxon>Gordonia</taxon>
    </lineage>
</organism>
<accession>A0A846WXG2</accession>
<keyword evidence="1" id="KW-1133">Transmembrane helix</keyword>
<keyword evidence="1" id="KW-0472">Membrane</keyword>
<gene>
    <name evidence="3" type="ORF">HGA05_26595</name>
</gene>
<evidence type="ECO:0000313" key="3">
    <source>
        <dbReference type="EMBL" id="NKY05131.1"/>
    </source>
</evidence>
<keyword evidence="1" id="KW-0812">Transmembrane</keyword>
<evidence type="ECO:0000313" key="4">
    <source>
        <dbReference type="Proteomes" id="UP000563898"/>
    </source>
</evidence>
<dbReference type="Proteomes" id="UP000563898">
    <property type="component" value="Unassembled WGS sequence"/>
</dbReference>
<comment type="caution">
    <text evidence="3">The sequence shown here is derived from an EMBL/GenBank/DDBJ whole genome shotgun (WGS) entry which is preliminary data.</text>
</comment>
<dbReference type="InterPro" id="IPR018649">
    <property type="entry name" value="SHOCT"/>
</dbReference>
<dbReference type="Pfam" id="PF09851">
    <property type="entry name" value="SHOCT"/>
    <property type="match status" value="1"/>
</dbReference>
<protein>
    <submittedName>
        <fullName evidence="3">SHOCT domain-containing protein</fullName>
    </submittedName>
</protein>
<evidence type="ECO:0000256" key="1">
    <source>
        <dbReference type="SAM" id="Phobius"/>
    </source>
</evidence>
<dbReference type="AlphaFoldDB" id="A0A846WXG2"/>
<feature type="domain" description="SHOCT" evidence="2">
    <location>
        <begin position="65"/>
        <end position="88"/>
    </location>
</feature>
<dbReference type="EMBL" id="JAAXPC010000029">
    <property type="protein sequence ID" value="NKY05131.1"/>
    <property type="molecule type" value="Genomic_DNA"/>
</dbReference>
<evidence type="ECO:0000259" key="2">
    <source>
        <dbReference type="Pfam" id="PF09851"/>
    </source>
</evidence>
<name>A0A846WXG2_9ACTN</name>
<proteinExistence type="predicted"/>
<reference evidence="3 4" key="1">
    <citation type="submission" date="2020-04" db="EMBL/GenBank/DDBJ databases">
        <title>MicrobeNet Type strains.</title>
        <authorList>
            <person name="Nicholson A.C."/>
        </authorList>
    </citation>
    <scope>NUCLEOTIDE SEQUENCE [LARGE SCALE GENOMIC DNA]</scope>
    <source>
        <strain evidence="3 4">ATCC BAA-14</strain>
    </source>
</reference>
<feature type="transmembrane region" description="Helical" evidence="1">
    <location>
        <begin position="12"/>
        <end position="39"/>
    </location>
</feature>
<sequence length="94" mass="10568">MYDNGYMWGNSWGWGGWILMASMMVLFWAAVITAVVLAIRYFSGPRHHSGGVPGPGQPGPGPSRAEDVLGERFARGEIDEDEYRKRMTALREHR</sequence>
<dbReference type="RefSeq" id="WP_006372950.1">
    <property type="nucleotide sequence ID" value="NZ_CP073075.1"/>
</dbReference>